<evidence type="ECO:0000313" key="2">
    <source>
        <dbReference type="Proteomes" id="UP000011910"/>
    </source>
</evidence>
<dbReference type="EMBL" id="AODQ01000080">
    <property type="protein sequence ID" value="EMR01971.1"/>
    <property type="molecule type" value="Genomic_DNA"/>
</dbReference>
<dbReference type="AlphaFoldDB" id="M7N430"/>
<gene>
    <name evidence="1" type="ORF">ADICEAN_02906</name>
</gene>
<dbReference type="Proteomes" id="UP000011910">
    <property type="component" value="Unassembled WGS sequence"/>
</dbReference>
<comment type="caution">
    <text evidence="1">The sequence shown here is derived from an EMBL/GenBank/DDBJ whole genome shotgun (WGS) entry which is preliminary data.</text>
</comment>
<reference evidence="1 2" key="1">
    <citation type="journal article" date="2013" name="Genome Announc.">
        <title>Draft Genome Sequence of Cesiribacter andamanensis Strain AMV16T, Isolated from a Soil Sample from a Mud Volcano in the Andaman Islands, India.</title>
        <authorList>
            <person name="Shivaji S."/>
            <person name="Ara S."/>
            <person name="Begum Z."/>
            <person name="Srinivas T.N."/>
            <person name="Singh A."/>
            <person name="Kumar Pinnaka A."/>
        </authorList>
    </citation>
    <scope>NUCLEOTIDE SEQUENCE [LARGE SCALE GENOMIC DNA]</scope>
    <source>
        <strain evidence="1 2">AMV16</strain>
    </source>
</reference>
<sequence>MCGSNPQLGKARQAGKDISMNGIGKGGGFFLAQTFKGQHGYAFQGSCRRGAKGVSRLAAVVPGPLSLNVGCQAGQGGRGFFFFFLQAAGKFLVSIQGALPVAGAVQQGYQPAVLLFAQGVKPGGLVGPFPGFLQLLLFRPHGPGSRRLLSPAGSGGCVPPPATGQILARHR</sequence>
<evidence type="ECO:0000313" key="1">
    <source>
        <dbReference type="EMBL" id="EMR01971.1"/>
    </source>
</evidence>
<protein>
    <submittedName>
        <fullName evidence="1">Uncharacterized protein</fullName>
    </submittedName>
</protein>
<name>M7N430_9BACT</name>
<accession>M7N430</accession>
<organism evidence="1 2">
    <name type="scientific">Cesiribacter andamanensis AMV16</name>
    <dbReference type="NCBI Taxonomy" id="1279009"/>
    <lineage>
        <taxon>Bacteria</taxon>
        <taxon>Pseudomonadati</taxon>
        <taxon>Bacteroidota</taxon>
        <taxon>Cytophagia</taxon>
        <taxon>Cytophagales</taxon>
        <taxon>Cesiribacteraceae</taxon>
        <taxon>Cesiribacter</taxon>
    </lineage>
</organism>
<proteinExistence type="predicted"/>
<keyword evidence="2" id="KW-1185">Reference proteome</keyword>